<name>A0A8T0WSI3_PANVG</name>
<evidence type="ECO:0000313" key="1">
    <source>
        <dbReference type="EMBL" id="KAG2652511.1"/>
    </source>
</evidence>
<sequence length="68" mass="7723">MAHPPRHQVGSLVYSNLAWWLKVPGGHLRTLVHQQVLPHLLRMLRNLICKHATLLAKLTADPLYEVAV</sequence>
<keyword evidence="2" id="KW-1185">Reference proteome</keyword>
<dbReference type="AlphaFoldDB" id="A0A8T0WSI3"/>
<reference evidence="1" key="1">
    <citation type="submission" date="2020-05" db="EMBL/GenBank/DDBJ databases">
        <title>WGS assembly of Panicum virgatum.</title>
        <authorList>
            <person name="Lovell J.T."/>
            <person name="Jenkins J."/>
            <person name="Shu S."/>
            <person name="Juenger T.E."/>
            <person name="Schmutz J."/>
        </authorList>
    </citation>
    <scope>NUCLEOTIDE SEQUENCE</scope>
    <source>
        <strain evidence="1">AP13</strain>
    </source>
</reference>
<comment type="caution">
    <text evidence="1">The sequence shown here is derived from an EMBL/GenBank/DDBJ whole genome shotgun (WGS) entry which is preliminary data.</text>
</comment>
<organism evidence="1 2">
    <name type="scientific">Panicum virgatum</name>
    <name type="common">Blackwell switchgrass</name>
    <dbReference type="NCBI Taxonomy" id="38727"/>
    <lineage>
        <taxon>Eukaryota</taxon>
        <taxon>Viridiplantae</taxon>
        <taxon>Streptophyta</taxon>
        <taxon>Embryophyta</taxon>
        <taxon>Tracheophyta</taxon>
        <taxon>Spermatophyta</taxon>
        <taxon>Magnoliopsida</taxon>
        <taxon>Liliopsida</taxon>
        <taxon>Poales</taxon>
        <taxon>Poaceae</taxon>
        <taxon>PACMAD clade</taxon>
        <taxon>Panicoideae</taxon>
        <taxon>Panicodae</taxon>
        <taxon>Paniceae</taxon>
        <taxon>Panicinae</taxon>
        <taxon>Panicum</taxon>
        <taxon>Panicum sect. Hiantes</taxon>
    </lineage>
</organism>
<proteinExistence type="predicted"/>
<gene>
    <name evidence="1" type="ORF">PVAP13_1NG269300</name>
</gene>
<dbReference type="EMBL" id="CM029038">
    <property type="protein sequence ID" value="KAG2652511.1"/>
    <property type="molecule type" value="Genomic_DNA"/>
</dbReference>
<protein>
    <submittedName>
        <fullName evidence="1">Uncharacterized protein</fullName>
    </submittedName>
</protein>
<dbReference type="Proteomes" id="UP000823388">
    <property type="component" value="Chromosome 1N"/>
</dbReference>
<evidence type="ECO:0000313" key="2">
    <source>
        <dbReference type="Proteomes" id="UP000823388"/>
    </source>
</evidence>
<accession>A0A8T0WSI3</accession>